<protein>
    <submittedName>
        <fullName evidence="2">AsmA family protein</fullName>
    </submittedName>
</protein>
<dbReference type="PANTHER" id="PTHR30441">
    <property type="entry name" value="DUF748 DOMAIN-CONTAINING PROTEIN"/>
    <property type="match status" value="1"/>
</dbReference>
<accession>K0DXV1</accession>
<reference evidence="2 3" key="1">
    <citation type="journal article" date="2012" name="J. Bacteriol.">
        <title>Complete Genome Sequence of Burkholderia phenoliruptrix BR3459a (CLA1), a Heat-Tolerant, Nitrogen-Fixing Symbiont of Mimosa flocculosa.</title>
        <authorList>
            <person name="de Oliveira Cunha C."/>
            <person name="Goda Zuleta L.F."/>
            <person name="Paula de Almeida L.G."/>
            <person name="Prioli Ciapina L."/>
            <person name="Lustrino Borges W."/>
            <person name="Pitard R.M."/>
            <person name="Baldani J.I."/>
            <person name="Straliotto R."/>
            <person name="de Faria S.M."/>
            <person name="Hungria M."/>
            <person name="Sousa Cavada B."/>
            <person name="Mercante F.M."/>
            <person name="Ribeiro de Vasconcelos A.T."/>
        </authorList>
    </citation>
    <scope>NUCLEOTIDE SEQUENCE [LARGE SCALE GENOMIC DNA]</scope>
    <source>
        <strain evidence="2 3">BR3459a</strain>
    </source>
</reference>
<dbReference type="InterPro" id="IPR008023">
    <property type="entry name" value="DUF748"/>
</dbReference>
<evidence type="ECO:0000256" key="1">
    <source>
        <dbReference type="SAM" id="Phobius"/>
    </source>
</evidence>
<keyword evidence="1" id="KW-0472">Membrane</keyword>
<name>K0DXV1_9BURK</name>
<dbReference type="eggNOG" id="COG2982">
    <property type="taxonomic scope" value="Bacteria"/>
</dbReference>
<sequence>MRDFRVAAGLPPHYPTPSMASINKASLASSMQTMRHVAQSRRTRRVVTGLLIFIVLFGLLGFFAAPPLIRHIAEQQLSQQLDRPATIARIALNPYTLKLEADRVHIGERGGAGRFVDIERLIVQPSWSSLFRAAPIIDEIQLDSPRFHIVRYDAQRFNFTDLIEKFSKQPSTPDSKPTLFSVSNIRLENGQITFDDKLLGASHVIDQWKLGIPFIATLPSKTDIFVEPLLRARIDGSPLAIDGKTKPFAASRESEVSLRFEGLDVPRLISYVPTRLPVIVQAGKLSTDLKLNFVMSNDAPTLRVAGTVDLNDVDVQDDKRAPFFAARAVHVAAHTLEPLKSLYHFDDIRIDAPSANLARDRNGVLSVERMFAPAPAAGKPAVANAASSSASASAPASAPAAASAASGSQAAHESAQQSAPPLDLSIKRFVLNDGTVNVRDEAASRPVDAGMEKLAVTLTDFSTLATAPAHYTLNTDFKHNGGSLGAAGALSLAAKTANAKLDLKSLNLPLLQPYLDAATAAQITDGALSATANIGANWSKSPAAVMIADSQLDLHSLKLAPRGAKQPVISLAQGSVKVKQVDLNARTADVASVDTAGLAVDVERLKDGSINLTSLAGPHEAEPQRTAMHAAKKAQAEGPAWHYKIGELNVKDGTANFTDNTTAQPVKLGIAPLQLKVQQISDDLSRPLPVELQATLNRKGTLDLKGDVTATPLKVAVKVNANRLDAAAFEPYFGSKLNATIASALLNGSGDLAVSEAKSLKASYRGDVALVDVRMLDKATSDPFAGWRSLALSGLKADYDERGTAVDAERVTFTKFYGRVLLNAQGKLNLNDVVAHESGAAQSLTRDKNAKGGAEPVPLTPSTASAVVAGSAPVVASASAPAPASAAAATATAAPATVTAATPPQSPVKLHFGQLVLQQGRVTYTDNFIKPNFTANLVGIQGTVGAFGTQSTTSAPVDIAAKLAANGPLSIRGTVNPLIAKPALDLTASAHDIELTNLTPYSAKYAGYPITKGKLNVDLHYKLENDQLNADNHLFIDQLTFGDHVENDTATKLPVRLAISLLKNSRGEIDVNLPVSGSLSNPEFSIGGLIWHAVLNLLQKAVTAPFSLIANAFGGSGEELGYVEFEPGSAQLTDADSNKLDTIVKALSAKPSIRMDLIGRVDPKLDEPALRALYVDRLVKQQKIRDVVGNGQSVDLSNITVDPKEYDKYLTKAYRAADFKKPRNFVGLTKSLPDDEMKSALAANAPIDEASLRQLAQQRAQSVQQYLEGKIDSSRVFIVAPKLDADGIKDKGATTRVDFGLK</sequence>
<dbReference type="Gene3D" id="3.30.1330.60">
    <property type="entry name" value="OmpA-like domain"/>
    <property type="match status" value="1"/>
</dbReference>
<dbReference type="KEGG" id="bpx:BUPH_01419"/>
<dbReference type="GO" id="GO:0005886">
    <property type="term" value="C:plasma membrane"/>
    <property type="evidence" value="ECO:0007669"/>
    <property type="project" value="TreeGrafter"/>
</dbReference>
<dbReference type="GO" id="GO:0090313">
    <property type="term" value="P:regulation of protein targeting to membrane"/>
    <property type="evidence" value="ECO:0007669"/>
    <property type="project" value="TreeGrafter"/>
</dbReference>
<organism evidence="2 3">
    <name type="scientific">Paraburkholderia phenoliruptrix BR3459a</name>
    <dbReference type="NCBI Taxonomy" id="1229205"/>
    <lineage>
        <taxon>Bacteria</taxon>
        <taxon>Pseudomonadati</taxon>
        <taxon>Pseudomonadota</taxon>
        <taxon>Betaproteobacteria</taxon>
        <taxon>Burkholderiales</taxon>
        <taxon>Burkholderiaceae</taxon>
        <taxon>Paraburkholderia</taxon>
    </lineage>
</organism>
<dbReference type="Pfam" id="PF05359">
    <property type="entry name" value="DUF748"/>
    <property type="match status" value="2"/>
</dbReference>
<evidence type="ECO:0000313" key="2">
    <source>
        <dbReference type="EMBL" id="AFT88868.1"/>
    </source>
</evidence>
<proteinExistence type="predicted"/>
<keyword evidence="1" id="KW-1133">Transmembrane helix</keyword>
<dbReference type="EMBL" id="CP003864">
    <property type="protein sequence ID" value="AFT88868.1"/>
    <property type="molecule type" value="Genomic_DNA"/>
</dbReference>
<feature type="transmembrane region" description="Helical" evidence="1">
    <location>
        <begin position="46"/>
        <end position="69"/>
    </location>
</feature>
<dbReference type="PATRIC" id="fig|1229205.11.peg.5396"/>
<dbReference type="STRING" id="1229205.BUPH_01419"/>
<keyword evidence="1" id="KW-0812">Transmembrane</keyword>
<dbReference type="InterPro" id="IPR052894">
    <property type="entry name" value="AsmA-related"/>
</dbReference>
<dbReference type="HOGENOM" id="CLU_005680_1_0_4"/>
<dbReference type="PANTHER" id="PTHR30441:SF8">
    <property type="entry name" value="DUF748 DOMAIN-CONTAINING PROTEIN"/>
    <property type="match status" value="1"/>
</dbReference>
<dbReference type="InterPro" id="IPR036737">
    <property type="entry name" value="OmpA-like_sf"/>
</dbReference>
<evidence type="ECO:0000313" key="3">
    <source>
        <dbReference type="Proteomes" id="UP000010105"/>
    </source>
</evidence>
<gene>
    <name evidence="2" type="ORF">BUPH_01419</name>
</gene>
<dbReference type="Proteomes" id="UP000010105">
    <property type="component" value="Chromosome 2"/>
</dbReference>